<evidence type="ECO:0000256" key="1">
    <source>
        <dbReference type="ARBA" id="ARBA00005582"/>
    </source>
</evidence>
<dbReference type="AlphaFoldDB" id="A0A562J9L8"/>
<protein>
    <submittedName>
        <fullName evidence="3">ADP-ribose pyrophosphatase YjhB (NUDIX family)</fullName>
    </submittedName>
</protein>
<dbReference type="PROSITE" id="PS51462">
    <property type="entry name" value="NUDIX"/>
    <property type="match status" value="1"/>
</dbReference>
<name>A0A562J9L8_9FIRM</name>
<dbReference type="CDD" id="cd03674">
    <property type="entry name" value="NUDIX_Hydrolase"/>
    <property type="match status" value="1"/>
</dbReference>
<dbReference type="PANTHER" id="PTHR43736:SF1">
    <property type="entry name" value="DIHYDRONEOPTERIN TRIPHOSPHATE DIPHOSPHATASE"/>
    <property type="match status" value="1"/>
</dbReference>
<dbReference type="SUPFAM" id="SSF55811">
    <property type="entry name" value="Nudix"/>
    <property type="match status" value="1"/>
</dbReference>
<dbReference type="InterPro" id="IPR015797">
    <property type="entry name" value="NUDIX_hydrolase-like_dom_sf"/>
</dbReference>
<dbReference type="Pfam" id="PF00293">
    <property type="entry name" value="NUDIX"/>
    <property type="match status" value="1"/>
</dbReference>
<evidence type="ECO:0000313" key="3">
    <source>
        <dbReference type="EMBL" id="TWH79827.1"/>
    </source>
</evidence>
<dbReference type="PANTHER" id="PTHR43736">
    <property type="entry name" value="ADP-RIBOSE PYROPHOSPHATASE"/>
    <property type="match status" value="1"/>
</dbReference>
<dbReference type="RefSeq" id="WP_145083160.1">
    <property type="nucleotide sequence ID" value="NZ_VLKH01000005.1"/>
</dbReference>
<evidence type="ECO:0000313" key="4">
    <source>
        <dbReference type="Proteomes" id="UP000315343"/>
    </source>
</evidence>
<sequence>MNWIEAIKNYEPCCYQEVSDKEIMIKFADEFDDVLTRNNKVAHMTSSAFVVNKKRDKVLMVHHNIYNAWSWTGGHADGDEDLLCVAMKELNEETGIRNFSSLSDSIVSLDIIPVYGHIKNGKYVSPHLHFNAAFLFEADEHEELIVKADENSGVTWIPYFEIDSYSNEKHMINIYFKILSKLK</sequence>
<comment type="similarity">
    <text evidence="1">Belongs to the Nudix hydrolase family.</text>
</comment>
<dbReference type="InterPro" id="IPR000086">
    <property type="entry name" value="NUDIX_hydrolase_dom"/>
</dbReference>
<proteinExistence type="inferred from homology"/>
<dbReference type="OrthoDB" id="9787880at2"/>
<feature type="domain" description="Nudix hydrolase" evidence="2">
    <location>
        <begin position="41"/>
        <end position="180"/>
    </location>
</feature>
<accession>A0A562J9L8</accession>
<dbReference type="EMBL" id="VLKH01000005">
    <property type="protein sequence ID" value="TWH79827.1"/>
    <property type="molecule type" value="Genomic_DNA"/>
</dbReference>
<organism evidence="3 4">
    <name type="scientific">Sedimentibacter saalensis</name>
    <dbReference type="NCBI Taxonomy" id="130788"/>
    <lineage>
        <taxon>Bacteria</taxon>
        <taxon>Bacillati</taxon>
        <taxon>Bacillota</taxon>
        <taxon>Tissierellia</taxon>
        <taxon>Sedimentibacter</taxon>
    </lineage>
</organism>
<dbReference type="Proteomes" id="UP000315343">
    <property type="component" value="Unassembled WGS sequence"/>
</dbReference>
<dbReference type="Gene3D" id="3.90.79.10">
    <property type="entry name" value="Nucleoside Triphosphate Pyrophosphohydrolase"/>
    <property type="match status" value="1"/>
</dbReference>
<evidence type="ECO:0000259" key="2">
    <source>
        <dbReference type="PROSITE" id="PS51462"/>
    </source>
</evidence>
<comment type="caution">
    <text evidence="3">The sequence shown here is derived from an EMBL/GenBank/DDBJ whole genome shotgun (WGS) entry which is preliminary data.</text>
</comment>
<gene>
    <name evidence="3" type="ORF">LY60_02146</name>
</gene>
<keyword evidence="4" id="KW-1185">Reference proteome</keyword>
<reference evidence="3 4" key="1">
    <citation type="submission" date="2019-07" db="EMBL/GenBank/DDBJ databases">
        <title>Genomic Encyclopedia of Type Strains, Phase I: the one thousand microbial genomes (KMG-I) project.</title>
        <authorList>
            <person name="Kyrpides N."/>
        </authorList>
    </citation>
    <scope>NUCLEOTIDE SEQUENCE [LARGE SCALE GENOMIC DNA]</scope>
    <source>
        <strain evidence="3 4">DSM 13558</strain>
    </source>
</reference>